<keyword evidence="3" id="KW-1185">Reference proteome</keyword>
<dbReference type="OrthoDB" id="424854at2"/>
<reference evidence="2 3" key="1">
    <citation type="journal article" date="2015" name="Int. J. Syst. Evol. Microbiol.">
        <title>Erythrobacter atlanticus sp. nov., a bacterium from ocean sediment able to degrade polycyclic aromatic hydrocarbons.</title>
        <authorList>
            <person name="Zhuang L."/>
            <person name="Liu Y."/>
            <person name="Wang L."/>
            <person name="Wang W."/>
            <person name="Shao Z."/>
        </authorList>
    </citation>
    <scope>NUCLEOTIDE SEQUENCE [LARGE SCALE GENOMIC DNA]</scope>
    <source>
        <strain evidence="3">s21-N3</strain>
    </source>
</reference>
<evidence type="ECO:0000313" key="3">
    <source>
        <dbReference type="Proteomes" id="UP000059113"/>
    </source>
</evidence>
<dbReference type="EMBL" id="CP011310">
    <property type="protein sequence ID" value="AKQ41164.1"/>
    <property type="molecule type" value="Genomic_DNA"/>
</dbReference>
<name>A0A0H4VDJ0_9SPHN</name>
<dbReference type="KEGG" id="ery:CP97_02540"/>
<dbReference type="PATRIC" id="fig|1648404.4.peg.536"/>
<keyword evidence="1" id="KW-1133">Transmembrane helix</keyword>
<evidence type="ECO:0008006" key="4">
    <source>
        <dbReference type="Google" id="ProtNLM"/>
    </source>
</evidence>
<evidence type="ECO:0000256" key="1">
    <source>
        <dbReference type="SAM" id="Phobius"/>
    </source>
</evidence>
<gene>
    <name evidence="2" type="ORF">CP97_02540</name>
</gene>
<dbReference type="STRING" id="1648404.CP97_02540"/>
<evidence type="ECO:0000313" key="2">
    <source>
        <dbReference type="EMBL" id="AKQ41164.1"/>
    </source>
</evidence>
<proteinExistence type="predicted"/>
<organism evidence="2 3">
    <name type="scientific">Aurantiacibacter atlanticus</name>
    <dbReference type="NCBI Taxonomy" id="1648404"/>
    <lineage>
        <taxon>Bacteria</taxon>
        <taxon>Pseudomonadati</taxon>
        <taxon>Pseudomonadota</taxon>
        <taxon>Alphaproteobacteria</taxon>
        <taxon>Sphingomonadales</taxon>
        <taxon>Erythrobacteraceae</taxon>
        <taxon>Aurantiacibacter</taxon>
    </lineage>
</organism>
<dbReference type="AlphaFoldDB" id="A0A0H4VDJ0"/>
<keyword evidence="1" id="KW-0472">Membrane</keyword>
<reference evidence="3" key="2">
    <citation type="submission" date="2015-04" db="EMBL/GenBank/DDBJ databases">
        <title>The complete genome sequence of Erythrobacter sp. s21-N3.</title>
        <authorList>
            <person name="Zhuang L."/>
            <person name="Liu Y."/>
            <person name="Shao Z."/>
        </authorList>
    </citation>
    <scope>NUCLEOTIDE SEQUENCE [LARGE SCALE GENOMIC DNA]</scope>
    <source>
        <strain evidence="3">s21-N3</strain>
    </source>
</reference>
<dbReference type="Proteomes" id="UP000059113">
    <property type="component" value="Chromosome"/>
</dbReference>
<feature type="transmembrane region" description="Helical" evidence="1">
    <location>
        <begin position="20"/>
        <end position="40"/>
    </location>
</feature>
<accession>A0A0H4VDJ0</accession>
<keyword evidence="1" id="KW-0812">Transmembrane</keyword>
<sequence length="131" mass="14334">MSDNDKADSGPDNCPPTVLGWLARIVSVALTTILAATIAYQAMSEDHEIRFETEIAAGDMHQQDGMWFIPVDVLNDGSRTAHSVDLELTVGAETTAITIERIGANETIRFVVMRQARSETVEHKVISYEAS</sequence>
<protein>
    <recommendedName>
        <fullName evidence="4">TIGR02588 family protein</fullName>
    </recommendedName>
</protein>
<dbReference type="RefSeq" id="WP_048884658.1">
    <property type="nucleotide sequence ID" value="NZ_CP011310.1"/>
</dbReference>